<gene>
    <name evidence="1" type="ORF">RF11_00981</name>
</gene>
<keyword evidence="2" id="KW-1185">Reference proteome</keyword>
<proteinExistence type="predicted"/>
<protein>
    <submittedName>
        <fullName evidence="1">Uncharacterized protein</fullName>
    </submittedName>
</protein>
<dbReference type="AlphaFoldDB" id="A0A0C2MZM7"/>
<comment type="caution">
    <text evidence="1">The sequence shown here is derived from an EMBL/GenBank/DDBJ whole genome shotgun (WGS) entry which is preliminary data.</text>
</comment>
<sequence length="188" mass="22280">MATVQTCQFDDIYRLGHLSYHIVEAKIRISKILIVNMALLVLYSDSNQLCHIHEDTAVQFLSFVKQVNNAEDINIKFSFIDVGTNEKEMSTVLIKSLLVKYPRTKENIDLIDFFFTAFDMNNPTHRKIFQLENHQLELRNGIIHYKLKVGYVIRYSYYNYSIEDTKIRLKNDEPNNYIAYYRNVVYDM</sequence>
<evidence type="ECO:0000313" key="1">
    <source>
        <dbReference type="EMBL" id="KII67077.1"/>
    </source>
</evidence>
<dbReference type="Proteomes" id="UP000031668">
    <property type="component" value="Unassembled WGS sequence"/>
</dbReference>
<dbReference type="EMBL" id="JWZT01003310">
    <property type="protein sequence ID" value="KII67077.1"/>
    <property type="molecule type" value="Genomic_DNA"/>
</dbReference>
<organism evidence="1 2">
    <name type="scientific">Thelohanellus kitauei</name>
    <name type="common">Myxosporean</name>
    <dbReference type="NCBI Taxonomy" id="669202"/>
    <lineage>
        <taxon>Eukaryota</taxon>
        <taxon>Metazoa</taxon>
        <taxon>Cnidaria</taxon>
        <taxon>Myxozoa</taxon>
        <taxon>Myxosporea</taxon>
        <taxon>Bivalvulida</taxon>
        <taxon>Platysporina</taxon>
        <taxon>Myxobolidae</taxon>
        <taxon>Thelohanellus</taxon>
    </lineage>
</organism>
<evidence type="ECO:0000313" key="2">
    <source>
        <dbReference type="Proteomes" id="UP000031668"/>
    </source>
</evidence>
<accession>A0A0C2MZM7</accession>
<reference evidence="1 2" key="1">
    <citation type="journal article" date="2014" name="Genome Biol. Evol.">
        <title>The genome of the myxosporean Thelohanellus kitauei shows adaptations to nutrient acquisition within its fish host.</title>
        <authorList>
            <person name="Yang Y."/>
            <person name="Xiong J."/>
            <person name="Zhou Z."/>
            <person name="Huo F."/>
            <person name="Miao W."/>
            <person name="Ran C."/>
            <person name="Liu Y."/>
            <person name="Zhang J."/>
            <person name="Feng J."/>
            <person name="Wang M."/>
            <person name="Wang M."/>
            <person name="Wang L."/>
            <person name="Yao B."/>
        </authorList>
    </citation>
    <scope>NUCLEOTIDE SEQUENCE [LARGE SCALE GENOMIC DNA]</scope>
    <source>
        <strain evidence="1">Wuqing</strain>
    </source>
</reference>
<name>A0A0C2MZM7_THEKT</name>